<keyword evidence="2" id="KW-1185">Reference proteome</keyword>
<evidence type="ECO:0000313" key="2">
    <source>
        <dbReference type="Proteomes" id="UP000789525"/>
    </source>
</evidence>
<organism evidence="1 2">
    <name type="scientific">Acaulospora colombiana</name>
    <dbReference type="NCBI Taxonomy" id="27376"/>
    <lineage>
        <taxon>Eukaryota</taxon>
        <taxon>Fungi</taxon>
        <taxon>Fungi incertae sedis</taxon>
        <taxon>Mucoromycota</taxon>
        <taxon>Glomeromycotina</taxon>
        <taxon>Glomeromycetes</taxon>
        <taxon>Diversisporales</taxon>
        <taxon>Acaulosporaceae</taxon>
        <taxon>Acaulospora</taxon>
    </lineage>
</organism>
<dbReference type="EMBL" id="CAJVPT010002169">
    <property type="protein sequence ID" value="CAG8476819.1"/>
    <property type="molecule type" value="Genomic_DNA"/>
</dbReference>
<sequence length="274" mass="30844">MPIPQHITLIIRLDNLCKDWSSVHRRSCLLFSSLINILTQRQATTNVLQNISVPNSTISRVATNTNFAPISSNPLDQILTSQTLNLVIYKQSREIEDVLTKIHKILDEFEEILKSMENLLSQNNKILFGPLMTANASSSVSTSSAQPSLPTSSKKSSGKKNKPSSNSKQTLKSSAPKKRFLPDERKLNDVTDIQIPLSNYYISEITRMYEQELTHKRNLVFGGALKIDHNKIEGEGGVKMVGERWAAQPCIDFEAEEMMSDRIKVWKMAKEIGQ</sequence>
<reference evidence="1" key="1">
    <citation type="submission" date="2021-06" db="EMBL/GenBank/DDBJ databases">
        <authorList>
            <person name="Kallberg Y."/>
            <person name="Tangrot J."/>
            <person name="Rosling A."/>
        </authorList>
    </citation>
    <scope>NUCLEOTIDE SEQUENCE</scope>
    <source>
        <strain evidence="1">CL356</strain>
    </source>
</reference>
<proteinExistence type="predicted"/>
<accession>A0ACA9KJF0</accession>
<protein>
    <submittedName>
        <fullName evidence="1">711_t:CDS:1</fullName>
    </submittedName>
</protein>
<comment type="caution">
    <text evidence="1">The sequence shown here is derived from an EMBL/GenBank/DDBJ whole genome shotgun (WGS) entry which is preliminary data.</text>
</comment>
<gene>
    <name evidence="1" type="ORF">ACOLOM_LOCUS1835</name>
</gene>
<name>A0ACA9KJF0_9GLOM</name>
<dbReference type="Proteomes" id="UP000789525">
    <property type="component" value="Unassembled WGS sequence"/>
</dbReference>
<evidence type="ECO:0000313" key="1">
    <source>
        <dbReference type="EMBL" id="CAG8476819.1"/>
    </source>
</evidence>